<evidence type="ECO:0000313" key="11">
    <source>
        <dbReference type="Proteomes" id="UP000727654"/>
    </source>
</evidence>
<proteinExistence type="inferred from homology"/>
<dbReference type="Pfam" id="PF01850">
    <property type="entry name" value="PIN"/>
    <property type="match status" value="1"/>
</dbReference>
<keyword evidence="11" id="KW-1185">Reference proteome</keyword>
<dbReference type="InterPro" id="IPR050556">
    <property type="entry name" value="Type_II_TA_system_RNase"/>
</dbReference>
<comment type="similarity">
    <text evidence="7 8">Belongs to the PINc/VapC protein family.</text>
</comment>
<name>A0ABN7ZFS3_9BURK</name>
<evidence type="ECO:0000256" key="3">
    <source>
        <dbReference type="ARBA" id="ARBA00022722"/>
    </source>
</evidence>
<dbReference type="InterPro" id="IPR002716">
    <property type="entry name" value="PIN_dom"/>
</dbReference>
<comment type="cofactor">
    <cofactor evidence="1 8">
        <name>Mg(2+)</name>
        <dbReference type="ChEBI" id="CHEBI:18420"/>
    </cofactor>
</comment>
<evidence type="ECO:0000256" key="8">
    <source>
        <dbReference type="HAMAP-Rule" id="MF_00265"/>
    </source>
</evidence>
<dbReference type="Gene3D" id="3.40.50.1010">
    <property type="entry name" value="5'-nuclease"/>
    <property type="match status" value="1"/>
</dbReference>
<comment type="caution">
    <text evidence="10">The sequence shown here is derived from an EMBL/GenBank/DDBJ whole genome shotgun (WGS) entry which is preliminary data.</text>
</comment>
<accession>A0ABN7ZFS3</accession>
<dbReference type="InterPro" id="IPR029060">
    <property type="entry name" value="PIN-like_dom_sf"/>
</dbReference>
<organism evidence="10 11">
    <name type="scientific">Cupriavidus laharis</name>
    <dbReference type="NCBI Taxonomy" id="151654"/>
    <lineage>
        <taxon>Bacteria</taxon>
        <taxon>Pseudomonadati</taxon>
        <taxon>Pseudomonadota</taxon>
        <taxon>Betaproteobacteria</taxon>
        <taxon>Burkholderiales</taxon>
        <taxon>Burkholderiaceae</taxon>
        <taxon>Cupriavidus</taxon>
    </lineage>
</organism>
<dbReference type="RefSeq" id="WP_224082779.1">
    <property type="nucleotide sequence ID" value="NZ_CAJZAI010000026.1"/>
</dbReference>
<dbReference type="SUPFAM" id="SSF88723">
    <property type="entry name" value="PIN domain-like"/>
    <property type="match status" value="1"/>
</dbReference>
<dbReference type="EMBL" id="CAJZAI010000026">
    <property type="protein sequence ID" value="CAG9184820.1"/>
    <property type="molecule type" value="Genomic_DNA"/>
</dbReference>
<keyword evidence="8" id="KW-0800">Toxin</keyword>
<evidence type="ECO:0000256" key="6">
    <source>
        <dbReference type="ARBA" id="ARBA00022842"/>
    </source>
</evidence>
<evidence type="ECO:0000256" key="4">
    <source>
        <dbReference type="ARBA" id="ARBA00022723"/>
    </source>
</evidence>
<evidence type="ECO:0000259" key="9">
    <source>
        <dbReference type="Pfam" id="PF01850"/>
    </source>
</evidence>
<evidence type="ECO:0000313" key="10">
    <source>
        <dbReference type="EMBL" id="CAG9184820.1"/>
    </source>
</evidence>
<evidence type="ECO:0000256" key="1">
    <source>
        <dbReference type="ARBA" id="ARBA00001946"/>
    </source>
</evidence>
<comment type="function">
    <text evidence="8">Toxic component of a toxin-antitoxin (TA) system. An RNase.</text>
</comment>
<dbReference type="HAMAP" id="MF_00265">
    <property type="entry name" value="VapC_Nob1"/>
    <property type="match status" value="1"/>
</dbReference>
<dbReference type="EC" id="3.1.-.-" evidence="8"/>
<gene>
    <name evidence="10" type="primary">fitB_3</name>
    <name evidence="8" type="synonym">vapC</name>
    <name evidence="10" type="ORF">LMG23992_05349</name>
</gene>
<dbReference type="GO" id="GO:0016787">
    <property type="term" value="F:hydrolase activity"/>
    <property type="evidence" value="ECO:0007669"/>
    <property type="project" value="UniProtKB-KW"/>
</dbReference>
<dbReference type="PANTHER" id="PTHR33653">
    <property type="entry name" value="RIBONUCLEASE VAPC2"/>
    <property type="match status" value="1"/>
</dbReference>
<evidence type="ECO:0000256" key="5">
    <source>
        <dbReference type="ARBA" id="ARBA00022801"/>
    </source>
</evidence>
<keyword evidence="5 8" id="KW-0378">Hydrolase</keyword>
<sequence length="139" mass="15256">MIVLDTNVLSELMRAEAEPAVIDWLDQRASDTLTITAVTVAELLYGIARLPDGRRKSRLRDAAVQMLDEEFADRVLPFDENAAVHYAALVSQRERAGRPISMADAQIAAICRHHAATLATRNGKDFDGIGVMLANPWGN</sequence>
<keyword evidence="4 8" id="KW-0479">Metal-binding</keyword>
<keyword evidence="2 8" id="KW-1277">Toxin-antitoxin system</keyword>
<evidence type="ECO:0000256" key="2">
    <source>
        <dbReference type="ARBA" id="ARBA00022649"/>
    </source>
</evidence>
<protein>
    <recommendedName>
        <fullName evidence="8">Ribonuclease VapC</fullName>
        <shortName evidence="8">RNase VapC</shortName>
        <ecNumber evidence="8">3.1.-.-</ecNumber>
    </recommendedName>
    <alternativeName>
        <fullName evidence="8">Toxin VapC</fullName>
    </alternativeName>
</protein>
<dbReference type="CDD" id="cd18731">
    <property type="entry name" value="PIN_NgFitB-like"/>
    <property type="match status" value="1"/>
</dbReference>
<dbReference type="Proteomes" id="UP000727654">
    <property type="component" value="Unassembled WGS sequence"/>
</dbReference>
<feature type="binding site" evidence="8">
    <location>
        <position position="104"/>
    </location>
    <ligand>
        <name>Mg(2+)</name>
        <dbReference type="ChEBI" id="CHEBI:18420"/>
    </ligand>
</feature>
<keyword evidence="6 8" id="KW-0460">Magnesium</keyword>
<reference evidence="10 11" key="1">
    <citation type="submission" date="2021-08" db="EMBL/GenBank/DDBJ databases">
        <authorList>
            <person name="Peeters C."/>
        </authorList>
    </citation>
    <scope>NUCLEOTIDE SEQUENCE [LARGE SCALE GENOMIC DNA]</scope>
    <source>
        <strain evidence="10 11">LMG 23992</strain>
    </source>
</reference>
<dbReference type="PANTHER" id="PTHR33653:SF1">
    <property type="entry name" value="RIBONUCLEASE VAPC2"/>
    <property type="match status" value="1"/>
</dbReference>
<evidence type="ECO:0000256" key="7">
    <source>
        <dbReference type="ARBA" id="ARBA00038093"/>
    </source>
</evidence>
<keyword evidence="3 8" id="KW-0540">Nuclease</keyword>
<dbReference type="InterPro" id="IPR022907">
    <property type="entry name" value="VapC_family"/>
</dbReference>
<feature type="binding site" evidence="8">
    <location>
        <position position="5"/>
    </location>
    <ligand>
        <name>Mg(2+)</name>
        <dbReference type="ChEBI" id="CHEBI:18420"/>
    </ligand>
</feature>
<feature type="domain" description="PIN" evidence="9">
    <location>
        <begin position="2"/>
        <end position="127"/>
    </location>
</feature>